<accession>A0ABS2ENE2</accession>
<dbReference type="Gene3D" id="3.10.200.10">
    <property type="entry name" value="Alpha carbonic anhydrase"/>
    <property type="match status" value="1"/>
</dbReference>
<dbReference type="InterPro" id="IPR041891">
    <property type="entry name" value="Alpha_CA_prokaryot-like"/>
</dbReference>
<dbReference type="RefSeq" id="WP_204776395.1">
    <property type="nucleotide sequence ID" value="NZ_JACJJQ010000015.1"/>
</dbReference>
<name>A0ABS2ENE2_9LACO</name>
<gene>
    <name evidence="13" type="ORF">H5993_04475</name>
</gene>
<comment type="function">
    <text evidence="2 10">Reversible hydration of carbon dioxide.</text>
</comment>
<dbReference type="PANTHER" id="PTHR18952:SF265">
    <property type="entry name" value="CARBONIC ANHYDRASE"/>
    <property type="match status" value="1"/>
</dbReference>
<keyword evidence="6 10" id="KW-0479">Metal-binding</keyword>
<evidence type="ECO:0000256" key="3">
    <source>
        <dbReference type="ARBA" id="ARBA00010718"/>
    </source>
</evidence>
<dbReference type="PANTHER" id="PTHR18952">
    <property type="entry name" value="CARBONIC ANHYDRASE"/>
    <property type="match status" value="1"/>
</dbReference>
<comment type="catalytic activity">
    <reaction evidence="9 10">
        <text>hydrogencarbonate + H(+) = CO2 + H2O</text>
        <dbReference type="Rhea" id="RHEA:10748"/>
        <dbReference type="ChEBI" id="CHEBI:15377"/>
        <dbReference type="ChEBI" id="CHEBI:15378"/>
        <dbReference type="ChEBI" id="CHEBI:16526"/>
        <dbReference type="ChEBI" id="CHEBI:17544"/>
        <dbReference type="EC" id="4.2.1.1"/>
    </reaction>
</comment>
<keyword evidence="7 10" id="KW-0862">Zinc</keyword>
<evidence type="ECO:0000313" key="13">
    <source>
        <dbReference type="EMBL" id="MBM6754017.1"/>
    </source>
</evidence>
<dbReference type="InterPro" id="IPR036398">
    <property type="entry name" value="CA_dom_sf"/>
</dbReference>
<evidence type="ECO:0000256" key="4">
    <source>
        <dbReference type="ARBA" id="ARBA00012925"/>
    </source>
</evidence>
<evidence type="ECO:0000256" key="5">
    <source>
        <dbReference type="ARBA" id="ARBA00014628"/>
    </source>
</evidence>
<dbReference type="SMART" id="SM01057">
    <property type="entry name" value="Carb_anhydrase"/>
    <property type="match status" value="1"/>
</dbReference>
<dbReference type="SUPFAM" id="SSF51069">
    <property type="entry name" value="Carbonic anhydrase"/>
    <property type="match status" value="1"/>
</dbReference>
<evidence type="ECO:0000256" key="11">
    <source>
        <dbReference type="SAM" id="MobiDB-lite"/>
    </source>
</evidence>
<dbReference type="InterPro" id="IPR018338">
    <property type="entry name" value="Carbonic_anhydrase_a-class_CS"/>
</dbReference>
<dbReference type="Proteomes" id="UP000776629">
    <property type="component" value="Unassembled WGS sequence"/>
</dbReference>
<keyword evidence="8 10" id="KW-0456">Lyase</keyword>
<evidence type="ECO:0000256" key="10">
    <source>
        <dbReference type="RuleBase" id="RU367011"/>
    </source>
</evidence>
<dbReference type="CDD" id="cd03124">
    <property type="entry name" value="alpha_CA_prokaryotic_like"/>
    <property type="match status" value="1"/>
</dbReference>
<keyword evidence="14" id="KW-1185">Reference proteome</keyword>
<evidence type="ECO:0000259" key="12">
    <source>
        <dbReference type="PROSITE" id="PS51144"/>
    </source>
</evidence>
<evidence type="ECO:0000256" key="1">
    <source>
        <dbReference type="ARBA" id="ARBA00001947"/>
    </source>
</evidence>
<comment type="caution">
    <text evidence="13">The sequence shown here is derived from an EMBL/GenBank/DDBJ whole genome shotgun (WGS) entry which is preliminary data.</text>
</comment>
<sequence length="205" mass="22805">MEYLDYAKQASWDGPKSQQSPIDLPTSISSEARSEVPITINFTGTPPLKKDMQVHGDQFYGTGTLTWHGTTYQFQRVHFHDGSEHLIKGKAHAMEMHFVFQGPNGENLVLARFGEVNPAGFDLTKVLAETATSADLNQLFTSPSPYFAYVGSLTTPPLSPNVQWLVLTMPVTITPASLSQLHVTFPENHRVCQPILQETKITLYQ</sequence>
<dbReference type="Pfam" id="PF00194">
    <property type="entry name" value="Carb_anhydrase"/>
    <property type="match status" value="1"/>
</dbReference>
<comment type="cofactor">
    <cofactor evidence="1 10">
        <name>Zn(2+)</name>
        <dbReference type="ChEBI" id="CHEBI:29105"/>
    </cofactor>
</comment>
<evidence type="ECO:0000256" key="8">
    <source>
        <dbReference type="ARBA" id="ARBA00023239"/>
    </source>
</evidence>
<feature type="region of interest" description="Disordered" evidence="11">
    <location>
        <begin position="1"/>
        <end position="28"/>
    </location>
</feature>
<proteinExistence type="inferred from homology"/>
<organism evidence="13 14">
    <name type="scientific">Limosilactobacillus alvi</name>
    <dbReference type="NCBI Taxonomy" id="990412"/>
    <lineage>
        <taxon>Bacteria</taxon>
        <taxon>Bacillati</taxon>
        <taxon>Bacillota</taxon>
        <taxon>Bacilli</taxon>
        <taxon>Lactobacillales</taxon>
        <taxon>Lactobacillaceae</taxon>
        <taxon>Limosilactobacillus</taxon>
    </lineage>
</organism>
<feature type="compositionally biased region" description="Polar residues" evidence="11">
    <location>
        <begin position="16"/>
        <end position="28"/>
    </location>
</feature>
<evidence type="ECO:0000313" key="14">
    <source>
        <dbReference type="Proteomes" id="UP000776629"/>
    </source>
</evidence>
<dbReference type="PROSITE" id="PS00162">
    <property type="entry name" value="ALPHA_CA_1"/>
    <property type="match status" value="1"/>
</dbReference>
<dbReference type="PROSITE" id="PS51144">
    <property type="entry name" value="ALPHA_CA_2"/>
    <property type="match status" value="1"/>
</dbReference>
<dbReference type="EMBL" id="JACJJQ010000015">
    <property type="protein sequence ID" value="MBM6754017.1"/>
    <property type="molecule type" value="Genomic_DNA"/>
</dbReference>
<comment type="similarity">
    <text evidence="3 10">Belongs to the alpha-carbonic anhydrase family.</text>
</comment>
<evidence type="ECO:0000256" key="9">
    <source>
        <dbReference type="ARBA" id="ARBA00048348"/>
    </source>
</evidence>
<evidence type="ECO:0000256" key="7">
    <source>
        <dbReference type="ARBA" id="ARBA00022833"/>
    </source>
</evidence>
<protein>
    <recommendedName>
        <fullName evidence="5 10">Carbonic anhydrase</fullName>
        <ecNumber evidence="4 10">4.2.1.1</ecNumber>
    </recommendedName>
</protein>
<dbReference type="InterPro" id="IPR001148">
    <property type="entry name" value="CA_dom"/>
</dbReference>
<evidence type="ECO:0000256" key="6">
    <source>
        <dbReference type="ARBA" id="ARBA00022723"/>
    </source>
</evidence>
<dbReference type="InterPro" id="IPR023561">
    <property type="entry name" value="Carbonic_anhydrase_a-class"/>
</dbReference>
<reference evidence="13 14" key="1">
    <citation type="journal article" date="2021" name="Sci. Rep.">
        <title>The distribution of antibiotic resistance genes in chicken gut microbiota commensals.</title>
        <authorList>
            <person name="Juricova H."/>
            <person name="Matiasovicova J."/>
            <person name="Kubasova T."/>
            <person name="Cejkova D."/>
            <person name="Rychlik I."/>
        </authorList>
    </citation>
    <scope>NUCLEOTIDE SEQUENCE [LARGE SCALE GENOMIC DNA]</scope>
    <source>
        <strain evidence="13 14">An810</strain>
    </source>
</reference>
<evidence type="ECO:0000256" key="2">
    <source>
        <dbReference type="ARBA" id="ARBA00002904"/>
    </source>
</evidence>
<feature type="domain" description="Alpha-carbonic anhydrase" evidence="12">
    <location>
        <begin position="1"/>
        <end position="205"/>
    </location>
</feature>
<dbReference type="EC" id="4.2.1.1" evidence="4 10"/>